<gene>
    <name evidence="1" type="ORF">QEZ40_001467</name>
</gene>
<dbReference type="Proteomes" id="UP001223390">
    <property type="component" value="Unassembled WGS sequence"/>
</dbReference>
<dbReference type="RefSeq" id="WP_050779686.1">
    <property type="nucleotide sequence ID" value="NZ_JASITI010000015.1"/>
</dbReference>
<comment type="caution">
    <text evidence="1">The sequence shown here is derived from an EMBL/GenBank/DDBJ whole genome shotgun (WGS) entry which is preliminary data.</text>
</comment>
<dbReference type="EMBL" id="JASITI010000015">
    <property type="protein sequence ID" value="MDK9496837.1"/>
    <property type="molecule type" value="Genomic_DNA"/>
</dbReference>
<sequence length="150" mass="16648">MHCPLHGAGTDPTRLVGREIRRVVASWHICEGERSEAPLDVWLIDSVGECTRITTGSDQCLIVECAEPHEPYDLGEWGRIEVGEDLGEHPFLRHLGQTVESVAEFALPEQGRTHLEIGFPDGHRVRADCHEGDLRLTRPASARSRPEASP</sequence>
<proteinExistence type="predicted"/>
<accession>A0ABT7GTD2</accession>
<name>A0ABT7GTD2_9ACTN</name>
<evidence type="ECO:0000313" key="2">
    <source>
        <dbReference type="Proteomes" id="UP001223390"/>
    </source>
</evidence>
<organism evidence="1 2">
    <name type="scientific">Streptomyces katrae</name>
    <dbReference type="NCBI Taxonomy" id="68223"/>
    <lineage>
        <taxon>Bacteria</taxon>
        <taxon>Bacillati</taxon>
        <taxon>Actinomycetota</taxon>
        <taxon>Actinomycetes</taxon>
        <taxon>Kitasatosporales</taxon>
        <taxon>Streptomycetaceae</taxon>
        <taxon>Streptomyces</taxon>
    </lineage>
</organism>
<evidence type="ECO:0000313" key="1">
    <source>
        <dbReference type="EMBL" id="MDK9496837.1"/>
    </source>
</evidence>
<protein>
    <submittedName>
        <fullName evidence="1">Uncharacterized protein</fullName>
    </submittedName>
</protein>
<reference evidence="1 2" key="1">
    <citation type="submission" date="2023-05" db="EMBL/GenBank/DDBJ databases">
        <title>Sequencing and Assembly of Streptomyces sp. NP73.</title>
        <authorList>
            <person name="Konwar A.N."/>
            <person name="Saikia K."/>
            <person name="Thakur D."/>
        </authorList>
    </citation>
    <scope>NUCLEOTIDE SEQUENCE [LARGE SCALE GENOMIC DNA]</scope>
    <source>
        <strain evidence="1 2">NP73</strain>
    </source>
</reference>
<keyword evidence="2" id="KW-1185">Reference proteome</keyword>